<dbReference type="InterPro" id="IPR011009">
    <property type="entry name" value="Kinase-like_dom_sf"/>
</dbReference>
<feature type="compositionally biased region" description="Polar residues" evidence="4">
    <location>
        <begin position="995"/>
        <end position="1029"/>
    </location>
</feature>
<feature type="compositionally biased region" description="Polar residues" evidence="4">
    <location>
        <begin position="553"/>
        <end position="566"/>
    </location>
</feature>
<dbReference type="GO" id="GO:0035556">
    <property type="term" value="P:intracellular signal transduction"/>
    <property type="evidence" value="ECO:0007669"/>
    <property type="project" value="TreeGrafter"/>
</dbReference>
<feature type="domain" description="Protein kinase" evidence="5">
    <location>
        <begin position="201"/>
        <end position="515"/>
    </location>
</feature>
<evidence type="ECO:0000256" key="4">
    <source>
        <dbReference type="SAM" id="MobiDB-lite"/>
    </source>
</evidence>
<dbReference type="InterPro" id="IPR000719">
    <property type="entry name" value="Prot_kinase_dom"/>
</dbReference>
<feature type="compositionally biased region" description="Polar residues" evidence="4">
    <location>
        <begin position="939"/>
        <end position="948"/>
    </location>
</feature>
<dbReference type="GO" id="GO:0005524">
    <property type="term" value="F:ATP binding"/>
    <property type="evidence" value="ECO:0007669"/>
    <property type="project" value="UniProtKB-UniRule"/>
</dbReference>
<feature type="compositionally biased region" description="Polar residues" evidence="4">
    <location>
        <begin position="783"/>
        <end position="797"/>
    </location>
</feature>
<dbReference type="AlphaFoldDB" id="A0A3N4LHM3"/>
<evidence type="ECO:0000256" key="1">
    <source>
        <dbReference type="ARBA" id="ARBA00022741"/>
    </source>
</evidence>
<feature type="region of interest" description="Disordered" evidence="4">
    <location>
        <begin position="927"/>
        <end position="1071"/>
    </location>
</feature>
<feature type="compositionally biased region" description="Basic and acidic residues" evidence="4">
    <location>
        <begin position="83"/>
        <end position="92"/>
    </location>
</feature>
<dbReference type="Pfam" id="PF00069">
    <property type="entry name" value="Pkinase"/>
    <property type="match status" value="2"/>
</dbReference>
<evidence type="ECO:0000313" key="6">
    <source>
        <dbReference type="EMBL" id="RPB20171.1"/>
    </source>
</evidence>
<feature type="compositionally biased region" description="Low complexity" evidence="4">
    <location>
        <begin position="657"/>
        <end position="672"/>
    </location>
</feature>
<feature type="compositionally biased region" description="Basic and acidic residues" evidence="4">
    <location>
        <begin position="184"/>
        <end position="197"/>
    </location>
</feature>
<feature type="compositionally biased region" description="Basic and acidic residues" evidence="4">
    <location>
        <begin position="99"/>
        <end position="116"/>
    </location>
</feature>
<evidence type="ECO:0000256" key="2">
    <source>
        <dbReference type="ARBA" id="ARBA00022840"/>
    </source>
</evidence>
<feature type="region of interest" description="Disordered" evidence="4">
    <location>
        <begin position="821"/>
        <end position="910"/>
    </location>
</feature>
<feature type="compositionally biased region" description="Polar residues" evidence="4">
    <location>
        <begin position="65"/>
        <end position="80"/>
    </location>
</feature>
<dbReference type="PROSITE" id="PS00108">
    <property type="entry name" value="PROTEIN_KINASE_ST"/>
    <property type="match status" value="1"/>
</dbReference>
<evidence type="ECO:0000259" key="5">
    <source>
        <dbReference type="PROSITE" id="PS50011"/>
    </source>
</evidence>
<keyword evidence="2 3" id="KW-0067">ATP-binding</keyword>
<feature type="compositionally biased region" description="Low complexity" evidence="4">
    <location>
        <begin position="14"/>
        <end position="38"/>
    </location>
</feature>
<keyword evidence="6" id="KW-0418">Kinase</keyword>
<dbReference type="PROSITE" id="PS00107">
    <property type="entry name" value="PROTEIN_KINASE_ATP"/>
    <property type="match status" value="1"/>
</dbReference>
<feature type="compositionally biased region" description="Low complexity" evidence="4">
    <location>
        <begin position="1057"/>
        <end position="1069"/>
    </location>
</feature>
<evidence type="ECO:0000256" key="3">
    <source>
        <dbReference type="PROSITE-ProRule" id="PRU10141"/>
    </source>
</evidence>
<feature type="region of interest" description="Disordered" evidence="4">
    <location>
        <begin position="553"/>
        <end position="804"/>
    </location>
</feature>
<dbReference type="EMBL" id="ML121576">
    <property type="protein sequence ID" value="RPB20171.1"/>
    <property type="molecule type" value="Genomic_DNA"/>
</dbReference>
<organism evidence="6 7">
    <name type="scientific">Terfezia boudieri ATCC MYA-4762</name>
    <dbReference type="NCBI Taxonomy" id="1051890"/>
    <lineage>
        <taxon>Eukaryota</taxon>
        <taxon>Fungi</taxon>
        <taxon>Dikarya</taxon>
        <taxon>Ascomycota</taxon>
        <taxon>Pezizomycotina</taxon>
        <taxon>Pezizomycetes</taxon>
        <taxon>Pezizales</taxon>
        <taxon>Pezizaceae</taxon>
        <taxon>Terfezia</taxon>
    </lineage>
</organism>
<dbReference type="SMART" id="SM00220">
    <property type="entry name" value="S_TKc"/>
    <property type="match status" value="1"/>
</dbReference>
<evidence type="ECO:0000313" key="7">
    <source>
        <dbReference type="Proteomes" id="UP000267821"/>
    </source>
</evidence>
<dbReference type="GO" id="GO:0005737">
    <property type="term" value="C:cytoplasm"/>
    <property type="evidence" value="ECO:0007669"/>
    <property type="project" value="TreeGrafter"/>
</dbReference>
<dbReference type="InterPro" id="IPR008271">
    <property type="entry name" value="Ser/Thr_kinase_AS"/>
</dbReference>
<dbReference type="Proteomes" id="UP000267821">
    <property type="component" value="Unassembled WGS sequence"/>
</dbReference>
<feature type="compositionally biased region" description="Polar residues" evidence="4">
    <location>
        <begin position="133"/>
        <end position="144"/>
    </location>
</feature>
<dbReference type="GO" id="GO:0004674">
    <property type="term" value="F:protein serine/threonine kinase activity"/>
    <property type="evidence" value="ECO:0007669"/>
    <property type="project" value="TreeGrafter"/>
</dbReference>
<feature type="compositionally biased region" description="Polar residues" evidence="4">
    <location>
        <begin position="623"/>
        <end position="635"/>
    </location>
</feature>
<dbReference type="STRING" id="1051890.A0A3N4LHM3"/>
<feature type="compositionally biased region" description="Polar residues" evidence="4">
    <location>
        <begin position="39"/>
        <end position="55"/>
    </location>
</feature>
<dbReference type="PROSITE" id="PS50011">
    <property type="entry name" value="PROTEIN_KINASE_DOM"/>
    <property type="match status" value="1"/>
</dbReference>
<feature type="compositionally biased region" description="Low complexity" evidence="4">
    <location>
        <begin position="763"/>
        <end position="777"/>
    </location>
</feature>
<dbReference type="PANTHER" id="PTHR24346:SF110">
    <property type="entry name" value="NON-SPECIFIC SERINE_THREONINE PROTEIN KINASE"/>
    <property type="match status" value="1"/>
</dbReference>
<dbReference type="SUPFAM" id="SSF56112">
    <property type="entry name" value="Protein kinase-like (PK-like)"/>
    <property type="match status" value="1"/>
</dbReference>
<gene>
    <name evidence="6" type="ORF">L211DRAFT_792708</name>
</gene>
<reference evidence="6 7" key="1">
    <citation type="journal article" date="2018" name="Nat. Ecol. Evol.">
        <title>Pezizomycetes genomes reveal the molecular basis of ectomycorrhizal truffle lifestyle.</title>
        <authorList>
            <person name="Murat C."/>
            <person name="Payen T."/>
            <person name="Noel B."/>
            <person name="Kuo A."/>
            <person name="Morin E."/>
            <person name="Chen J."/>
            <person name="Kohler A."/>
            <person name="Krizsan K."/>
            <person name="Balestrini R."/>
            <person name="Da Silva C."/>
            <person name="Montanini B."/>
            <person name="Hainaut M."/>
            <person name="Levati E."/>
            <person name="Barry K.W."/>
            <person name="Belfiori B."/>
            <person name="Cichocki N."/>
            <person name="Clum A."/>
            <person name="Dockter R.B."/>
            <person name="Fauchery L."/>
            <person name="Guy J."/>
            <person name="Iotti M."/>
            <person name="Le Tacon F."/>
            <person name="Lindquist E.A."/>
            <person name="Lipzen A."/>
            <person name="Malagnac F."/>
            <person name="Mello A."/>
            <person name="Molinier V."/>
            <person name="Miyauchi S."/>
            <person name="Poulain J."/>
            <person name="Riccioni C."/>
            <person name="Rubini A."/>
            <person name="Sitrit Y."/>
            <person name="Splivallo R."/>
            <person name="Traeger S."/>
            <person name="Wang M."/>
            <person name="Zifcakova L."/>
            <person name="Wipf D."/>
            <person name="Zambonelli A."/>
            <person name="Paolocci F."/>
            <person name="Nowrousian M."/>
            <person name="Ottonello S."/>
            <person name="Baldrian P."/>
            <person name="Spatafora J.W."/>
            <person name="Henrissat B."/>
            <person name="Nagy L.G."/>
            <person name="Aury J.M."/>
            <person name="Wincker P."/>
            <person name="Grigoriev I.V."/>
            <person name="Bonfante P."/>
            <person name="Martin F.M."/>
        </authorList>
    </citation>
    <scope>NUCLEOTIDE SEQUENCE [LARGE SCALE GENOMIC DNA]</scope>
    <source>
        <strain evidence="6 7">ATCC MYA-4762</strain>
    </source>
</reference>
<keyword evidence="1 3" id="KW-0547">Nucleotide-binding</keyword>
<keyword evidence="6" id="KW-0808">Transferase</keyword>
<feature type="compositionally biased region" description="Low complexity" evidence="4">
    <location>
        <begin position="120"/>
        <end position="132"/>
    </location>
</feature>
<feature type="compositionally biased region" description="Low complexity" evidence="4">
    <location>
        <begin position="152"/>
        <end position="166"/>
    </location>
</feature>
<proteinExistence type="predicted"/>
<dbReference type="InterPro" id="IPR017441">
    <property type="entry name" value="Protein_kinase_ATP_BS"/>
</dbReference>
<keyword evidence="7" id="KW-1185">Reference proteome</keyword>
<accession>A0A3N4LHM3</accession>
<feature type="compositionally biased region" description="Polar residues" evidence="4">
    <location>
        <begin position="167"/>
        <end position="181"/>
    </location>
</feature>
<feature type="compositionally biased region" description="Low complexity" evidence="4">
    <location>
        <begin position="860"/>
        <end position="870"/>
    </location>
</feature>
<sequence>MATTASPLAPTAVAGPSGSSPSSSRDPQRASRPSQPRPTTYSGVPPTGSTNSPGYPSSPSPVTIPPRTSSQRQVPGMSTNPEPRAERSRSASERAPGSGERRSDRDRDQRDTEGGRTRRAPSAATAAPAATTEVPQRRNSTSQSQRDDGSRRNTNSTSNHTQTNGTRTEGNGSRANGTGSRSAPEGERRDRGRKETRFGEYILGQTLGEGEFGKVKLGWRRDGGVQVMDIHVAIKLIRRDTLQPHPSRLSKIYREISILRTLSHPNIVRLHEMVETERHIGIILEYASGGELFDFILTHRYLKDPPACRLFAQLVSGVGYLHKKGIVHRDLKLENLLLDRNRNIIITDFGFANVFDPNDELGEELESKLGDPDVLKELEKGVPRKGEGDGGIWDELGLKGGIKRRGDLMATSCGSPCYAAPELVVSDGLYTGRKVDVWSCGVILYAMLAGYLPFDDDPANPEGDNINLLYKYIVSTPLTFPENVSPHARDLLRRILVPDPRKRADLFEVARHSWLAPFASVVGLITSSTTSERDISNTTVNDDLNSEVPHLTRSASVREPSTTTSGHPHATIVGGIGGRHGGHHEHMPQPTQQKVPVDNKRRTVQVEYVAPANQTRRGESHTSADTSRTTDNGRQGHSKDRQITKELIVPKPDSHMARAATTAGLAGRSAGSHTDRPPTAGESSSRLPIPQTKTRPVSYQHSQAQSAQSVPTATAKEVQIPSRRPSTRDRNAPVNSGSKPLSQPQLQASTARPTTSGSITGASNRLSSRGGSYSRGSVPAPSVTATNAQGKLQQPQSGKPYVISNPIPIPDNTEQIGSIGLPSTQPMPGPILTKGRPSTQEALAQKERGHKRANTVTGTSSGVLGRLLPGSLGGGGGGSQAQAEGDKSPRASIDQGNGNSLSGRLPASTKSRRFSLLPPFYVLRNMTGDKNKHERRPSRSASGNSVQQRRWDNQQQQQQVVGGGSSYPQLGVPSSRPAHNGSLSGSEASLAVASAPSTATQPQFPQSTSNIPSPELSQSQGSATISQPIRLSEDARKRPGLLQKNRKFTEAYGVDGAGTASSGSSGAARRVMDFFRRRRVNGSK</sequence>
<dbReference type="PANTHER" id="PTHR24346">
    <property type="entry name" value="MAP/MICROTUBULE AFFINITY-REGULATING KINASE"/>
    <property type="match status" value="1"/>
</dbReference>
<feature type="compositionally biased region" description="Polar residues" evidence="4">
    <location>
        <begin position="733"/>
        <end position="762"/>
    </location>
</feature>
<feature type="binding site" evidence="3">
    <location>
        <position position="235"/>
    </location>
    <ligand>
        <name>ATP</name>
        <dbReference type="ChEBI" id="CHEBI:30616"/>
    </ligand>
</feature>
<dbReference type="InParanoid" id="A0A3N4LHM3"/>
<feature type="compositionally biased region" description="Polar residues" evidence="4">
    <location>
        <begin position="681"/>
        <end position="697"/>
    </location>
</feature>
<dbReference type="Gene3D" id="1.10.510.10">
    <property type="entry name" value="Transferase(Phosphotransferase) domain 1"/>
    <property type="match status" value="2"/>
</dbReference>
<feature type="region of interest" description="Disordered" evidence="4">
    <location>
        <begin position="1"/>
        <end position="197"/>
    </location>
</feature>
<dbReference type="OrthoDB" id="193931at2759"/>
<name>A0A3N4LHM3_9PEZI</name>
<dbReference type="FunFam" id="3.30.200.20:FF:000042">
    <property type="entry name" value="Aurora kinase A"/>
    <property type="match status" value="1"/>
</dbReference>
<feature type="compositionally biased region" description="Low complexity" evidence="4">
    <location>
        <begin position="698"/>
        <end position="709"/>
    </location>
</feature>
<protein>
    <submittedName>
        <fullName evidence="6">Kinase-like protein</fullName>
    </submittedName>
</protein>